<evidence type="ECO:0000256" key="3">
    <source>
        <dbReference type="SAM" id="Coils"/>
    </source>
</evidence>
<dbReference type="GO" id="GO:0006355">
    <property type="term" value="P:regulation of DNA-templated transcription"/>
    <property type="evidence" value="ECO:0007669"/>
    <property type="project" value="InterPro"/>
</dbReference>
<dbReference type="InterPro" id="IPR040854">
    <property type="entry name" value="ZSWIM9"/>
</dbReference>
<evidence type="ECO:0000256" key="4">
    <source>
        <dbReference type="SAM" id="MobiDB-lite"/>
    </source>
</evidence>
<proteinExistence type="predicted"/>
<evidence type="ECO:0000259" key="5">
    <source>
        <dbReference type="Pfam" id="PF21599"/>
    </source>
</evidence>
<evidence type="ECO:0000256" key="2">
    <source>
        <dbReference type="ARBA" id="ARBA00023242"/>
    </source>
</evidence>
<evidence type="ECO:0000313" key="6">
    <source>
        <dbReference type="EMBL" id="CEK92440.1"/>
    </source>
</evidence>
<feature type="compositionally biased region" description="Basic residues" evidence="4">
    <location>
        <begin position="260"/>
        <end position="271"/>
    </location>
</feature>
<dbReference type="PANTHER" id="PTHR47086:SF4">
    <property type="entry name" value="BTB DOMAIN-CONTAINING PROTEIN"/>
    <property type="match status" value="1"/>
</dbReference>
<feature type="coiled-coil region" evidence="3">
    <location>
        <begin position="332"/>
        <end position="359"/>
    </location>
</feature>
<feature type="domain" description="ZSWIM3 N-terminal" evidence="5">
    <location>
        <begin position="41"/>
        <end position="144"/>
    </location>
</feature>
<feature type="region of interest" description="Disordered" evidence="4">
    <location>
        <begin position="252"/>
        <end position="313"/>
    </location>
</feature>
<gene>
    <name evidence="6" type="primary">ORF188288</name>
</gene>
<dbReference type="PANTHER" id="PTHR47086">
    <property type="entry name" value="BTB DOMAIN-CONTAINING PROTEIN"/>
    <property type="match status" value="1"/>
</dbReference>
<dbReference type="AlphaFoldDB" id="A0A0B7BK03"/>
<sequence length="421" mass="49077">MNIDMARREDTYQDVNKQNENGDDGAIDTTVDFLRIFQGKTEFDSWEEFNTLFEDFQKETGSAFKPKSATSIEYANERRMKDKIADRFVYQTVKMVCQHYGNPVRRESSTRNIKKYVGLGCEAMVHLRYKGETLNIVSCNLEHRNHKLFSGTEVIRNVRSFSFTDDVDFLMAKAVLEHKPFSTWNSEKEWVALVEDLQSQDPRMKTVTIRVVKKRIRFLIDRYMANSNGKPPVANDEMGVILYELAKAKQDAMDNVSKQPAKKRGRGRPRKKEREETDEDEGMDDAHMDFDDSPTFDPGSSSPDKYRPKKPVTTSSSFVKDISAFLNYMEHKDEQDRKLRQHEVDLRREELELHKKEFELTKEKFEFDRIERQTHLDLLKTQLDIFGGPKSRQLVPDGKIDGNAITEYTIVVNNDQTFTTQ</sequence>
<organism evidence="6">
    <name type="scientific">Arion vulgaris</name>
    <dbReference type="NCBI Taxonomy" id="1028688"/>
    <lineage>
        <taxon>Eukaryota</taxon>
        <taxon>Metazoa</taxon>
        <taxon>Spiralia</taxon>
        <taxon>Lophotrochozoa</taxon>
        <taxon>Mollusca</taxon>
        <taxon>Gastropoda</taxon>
        <taxon>Heterobranchia</taxon>
        <taxon>Euthyneura</taxon>
        <taxon>Panpulmonata</taxon>
        <taxon>Eupulmonata</taxon>
        <taxon>Stylommatophora</taxon>
        <taxon>Helicina</taxon>
        <taxon>Arionoidea</taxon>
        <taxon>Arionidae</taxon>
        <taxon>Arion</taxon>
    </lineage>
</organism>
<dbReference type="Pfam" id="PF21599">
    <property type="entry name" value="ZSWIM3_N"/>
    <property type="match status" value="1"/>
</dbReference>
<evidence type="ECO:0000256" key="1">
    <source>
        <dbReference type="ARBA" id="ARBA00004123"/>
    </source>
</evidence>
<comment type="subcellular location">
    <subcellularLocation>
        <location evidence="1">Nucleus</location>
    </subcellularLocation>
</comment>
<keyword evidence="2" id="KW-0539">Nucleus</keyword>
<dbReference type="InterPro" id="IPR048325">
    <property type="entry name" value="ZSWIM3_N"/>
</dbReference>
<reference evidence="6" key="1">
    <citation type="submission" date="2014-12" db="EMBL/GenBank/DDBJ databases">
        <title>Insight into the proteome of Arion vulgaris.</title>
        <authorList>
            <person name="Aradska J."/>
            <person name="Bulat T."/>
            <person name="Smidak R."/>
            <person name="Sarate P."/>
            <person name="Gangsoo J."/>
            <person name="Sialana F."/>
            <person name="Bilban M."/>
            <person name="Lubec G."/>
        </authorList>
    </citation>
    <scope>NUCLEOTIDE SEQUENCE</scope>
    <source>
        <tissue evidence="6">Skin</tissue>
    </source>
</reference>
<protein>
    <recommendedName>
        <fullName evidence="5">ZSWIM3 N-terminal domain-containing protein</fullName>
    </recommendedName>
</protein>
<keyword evidence="3" id="KW-0175">Coiled coil</keyword>
<name>A0A0B7BK03_9EUPU</name>
<dbReference type="GO" id="GO:0005634">
    <property type="term" value="C:nucleus"/>
    <property type="evidence" value="ECO:0007669"/>
    <property type="project" value="UniProtKB-SubCell"/>
</dbReference>
<accession>A0A0B7BK03</accession>
<dbReference type="PROSITE" id="PS00354">
    <property type="entry name" value="HMGI_Y"/>
    <property type="match status" value="1"/>
</dbReference>
<dbReference type="InterPro" id="IPR000637">
    <property type="entry name" value="HMGI/Y_DNA-bd_CS"/>
</dbReference>
<dbReference type="EMBL" id="HACG01045575">
    <property type="protein sequence ID" value="CEK92440.1"/>
    <property type="molecule type" value="Transcribed_RNA"/>
</dbReference>